<gene>
    <name evidence="1" type="ORF">KIW84_071961</name>
</gene>
<name>A0A9D4VKF1_PEA</name>
<keyword evidence="2" id="KW-1185">Reference proteome</keyword>
<dbReference type="Gene3D" id="3.30.420.10">
    <property type="entry name" value="Ribonuclease H-like superfamily/Ribonuclease H"/>
    <property type="match status" value="1"/>
</dbReference>
<accession>A0A9D4VKF1</accession>
<protein>
    <submittedName>
        <fullName evidence="1">Uncharacterized protein</fullName>
    </submittedName>
</protein>
<comment type="caution">
    <text evidence="1">The sequence shown here is derived from an EMBL/GenBank/DDBJ whole genome shotgun (WGS) entry which is preliminary data.</text>
</comment>
<evidence type="ECO:0000313" key="1">
    <source>
        <dbReference type="EMBL" id="KAI5385166.1"/>
    </source>
</evidence>
<dbReference type="AlphaFoldDB" id="A0A9D4VKF1"/>
<dbReference type="GO" id="GO:0003676">
    <property type="term" value="F:nucleic acid binding"/>
    <property type="evidence" value="ECO:0007669"/>
    <property type="project" value="InterPro"/>
</dbReference>
<evidence type="ECO:0000313" key="2">
    <source>
        <dbReference type="Proteomes" id="UP001058974"/>
    </source>
</evidence>
<dbReference type="Proteomes" id="UP001058974">
    <property type="component" value="Chromosome 7"/>
</dbReference>
<sequence length="100" mass="11455">MSPGRKGVFSYKFVEPQLKALKRLGTRLVLDHREYFKKAYRNLLVPPAYYAHLLAFHARYYISEVENSDSGSASGNRSATNFVSTLPSILENVKEVMFYC</sequence>
<organism evidence="1 2">
    <name type="scientific">Pisum sativum</name>
    <name type="common">Garden pea</name>
    <name type="synonym">Lathyrus oleraceus</name>
    <dbReference type="NCBI Taxonomy" id="3888"/>
    <lineage>
        <taxon>Eukaryota</taxon>
        <taxon>Viridiplantae</taxon>
        <taxon>Streptophyta</taxon>
        <taxon>Embryophyta</taxon>
        <taxon>Tracheophyta</taxon>
        <taxon>Spermatophyta</taxon>
        <taxon>Magnoliopsida</taxon>
        <taxon>eudicotyledons</taxon>
        <taxon>Gunneridae</taxon>
        <taxon>Pentapetalae</taxon>
        <taxon>rosids</taxon>
        <taxon>fabids</taxon>
        <taxon>Fabales</taxon>
        <taxon>Fabaceae</taxon>
        <taxon>Papilionoideae</taxon>
        <taxon>50 kb inversion clade</taxon>
        <taxon>NPAAA clade</taxon>
        <taxon>Hologalegina</taxon>
        <taxon>IRL clade</taxon>
        <taxon>Fabeae</taxon>
        <taxon>Lathyrus</taxon>
    </lineage>
</organism>
<dbReference type="InterPro" id="IPR036397">
    <property type="entry name" value="RNaseH_sf"/>
</dbReference>
<dbReference type="EMBL" id="JAMSHJ010000007">
    <property type="protein sequence ID" value="KAI5385166.1"/>
    <property type="molecule type" value="Genomic_DNA"/>
</dbReference>
<reference evidence="1 2" key="1">
    <citation type="journal article" date="2022" name="Nat. Genet.">
        <title>Improved pea reference genome and pan-genome highlight genomic features and evolutionary characteristics.</title>
        <authorList>
            <person name="Yang T."/>
            <person name="Liu R."/>
            <person name="Luo Y."/>
            <person name="Hu S."/>
            <person name="Wang D."/>
            <person name="Wang C."/>
            <person name="Pandey M.K."/>
            <person name="Ge S."/>
            <person name="Xu Q."/>
            <person name="Li N."/>
            <person name="Li G."/>
            <person name="Huang Y."/>
            <person name="Saxena R.K."/>
            <person name="Ji Y."/>
            <person name="Li M."/>
            <person name="Yan X."/>
            <person name="He Y."/>
            <person name="Liu Y."/>
            <person name="Wang X."/>
            <person name="Xiang C."/>
            <person name="Varshney R.K."/>
            <person name="Ding H."/>
            <person name="Gao S."/>
            <person name="Zong X."/>
        </authorList>
    </citation>
    <scope>NUCLEOTIDE SEQUENCE [LARGE SCALE GENOMIC DNA]</scope>
    <source>
        <strain evidence="1 2">cv. Zhongwan 6</strain>
    </source>
</reference>
<proteinExistence type="predicted"/>
<dbReference type="Gramene" id="Psat07G0196100-T1">
    <property type="protein sequence ID" value="KAI5385166.1"/>
    <property type="gene ID" value="KIW84_071961"/>
</dbReference>